<feature type="transmembrane region" description="Helical" evidence="1">
    <location>
        <begin position="228"/>
        <end position="249"/>
    </location>
</feature>
<accession>A0A6I2GZX2</accession>
<dbReference type="EMBL" id="WJQS01000008">
    <property type="protein sequence ID" value="MRI85973.1"/>
    <property type="molecule type" value="Genomic_DNA"/>
</dbReference>
<dbReference type="InterPro" id="IPR010390">
    <property type="entry name" value="ABC-2_transporter-like"/>
</dbReference>
<proteinExistence type="predicted"/>
<reference evidence="2 3" key="1">
    <citation type="submission" date="2019-11" db="EMBL/GenBank/DDBJ databases">
        <title>Characterisation of Fundicoccus ignavus gen. nov. sp. nov., a novel genus of the family Aerococcaceae isolated from bulk tank milk.</title>
        <authorList>
            <person name="Siebert A."/>
            <person name="Huptas C."/>
            <person name="Wenning M."/>
            <person name="Scherer S."/>
            <person name="Doll E.V."/>
        </authorList>
    </citation>
    <scope>NUCLEOTIDE SEQUENCE [LARGE SCALE GENOMIC DNA]</scope>
    <source>
        <strain evidence="2 3">WS4759</strain>
    </source>
</reference>
<feature type="transmembrane region" description="Helical" evidence="1">
    <location>
        <begin position="178"/>
        <end position="197"/>
    </location>
</feature>
<feature type="transmembrane region" description="Helical" evidence="1">
    <location>
        <begin position="142"/>
        <end position="171"/>
    </location>
</feature>
<evidence type="ECO:0000313" key="3">
    <source>
        <dbReference type="Proteomes" id="UP000430975"/>
    </source>
</evidence>
<keyword evidence="1" id="KW-1133">Transmembrane helix</keyword>
<dbReference type="Pfam" id="PF06182">
    <property type="entry name" value="ABC2_membrane_6"/>
    <property type="match status" value="1"/>
</dbReference>
<dbReference type="AlphaFoldDB" id="A0A6I2GZX2"/>
<name>A0A6I2GZX2_9LACT</name>
<dbReference type="PANTHER" id="PTHR36832:SF2">
    <property type="entry name" value="INTEGRAL MEMBRANE PROTEIN"/>
    <property type="match status" value="1"/>
</dbReference>
<keyword evidence="3" id="KW-1185">Reference proteome</keyword>
<dbReference type="RefSeq" id="WP_153863807.1">
    <property type="nucleotide sequence ID" value="NZ_WJQS01000008.1"/>
</dbReference>
<feature type="transmembrane region" description="Helical" evidence="1">
    <location>
        <begin position="21"/>
        <end position="43"/>
    </location>
</feature>
<gene>
    <name evidence="2" type="ORF">GIY09_08855</name>
</gene>
<organism evidence="2 3">
    <name type="scientific">Fundicoccus ignavus</name>
    <dbReference type="NCBI Taxonomy" id="2664442"/>
    <lineage>
        <taxon>Bacteria</taxon>
        <taxon>Bacillati</taxon>
        <taxon>Bacillota</taxon>
        <taxon>Bacilli</taxon>
        <taxon>Lactobacillales</taxon>
        <taxon>Aerococcaceae</taxon>
        <taxon>Fundicoccus</taxon>
    </lineage>
</organism>
<dbReference type="Proteomes" id="UP000430975">
    <property type="component" value="Unassembled WGS sequence"/>
</dbReference>
<evidence type="ECO:0000313" key="2">
    <source>
        <dbReference type="EMBL" id="MRI85973.1"/>
    </source>
</evidence>
<keyword evidence="1" id="KW-0812">Transmembrane</keyword>
<feature type="transmembrane region" description="Helical" evidence="1">
    <location>
        <begin position="109"/>
        <end position="130"/>
    </location>
</feature>
<evidence type="ECO:0000256" key="1">
    <source>
        <dbReference type="SAM" id="Phobius"/>
    </source>
</evidence>
<sequence>MKAYLSIFRVHFISVLQYRSAAFAGILTQFAWGFMLVLMFNAFYQSNPSAFPMGLSQVTDYIWLQQAFLNLFAVWIFDNSIFTSVTDGQIAYELVRPLSLYKHWFAKTLAFRSARTLLRCFPPLIVALFLPEPYGLSISQHLSLFLLTMLLSTCLVIAFLMLIYISTFYLLSSTGIRTLVMTIGDFLTGGIIPLPFLPDSIQHVIELTPFGLMQNVPLRVYSGDITEWTIIFPQLFWLITLIVFGQLFMKNALTRVVIQGG</sequence>
<protein>
    <submittedName>
        <fullName evidence="2">ABC transporter permease</fullName>
    </submittedName>
</protein>
<comment type="caution">
    <text evidence="2">The sequence shown here is derived from an EMBL/GenBank/DDBJ whole genome shotgun (WGS) entry which is preliminary data.</text>
</comment>
<dbReference type="PANTHER" id="PTHR36832">
    <property type="entry name" value="SLR1174 PROTEIN-RELATED"/>
    <property type="match status" value="1"/>
</dbReference>
<keyword evidence="1" id="KW-0472">Membrane</keyword>
<feature type="transmembrane region" description="Helical" evidence="1">
    <location>
        <begin position="63"/>
        <end position="88"/>
    </location>
</feature>